<feature type="transmembrane region" description="Helical" evidence="7">
    <location>
        <begin position="47"/>
        <end position="68"/>
    </location>
</feature>
<dbReference type="RefSeq" id="WP_286278451.1">
    <property type="nucleotide sequence ID" value="NZ_AP027731.1"/>
</dbReference>
<evidence type="ECO:0000313" key="10">
    <source>
        <dbReference type="Proteomes" id="UP001321498"/>
    </source>
</evidence>
<reference evidence="10" key="1">
    <citation type="journal article" date="2019" name="Int. J. Syst. Evol. Microbiol.">
        <title>The Global Catalogue of Microorganisms (GCM) 10K type strain sequencing project: providing services to taxonomists for standard genome sequencing and annotation.</title>
        <authorList>
            <consortium name="The Broad Institute Genomics Platform"/>
            <consortium name="The Broad Institute Genome Sequencing Center for Infectious Disease"/>
            <person name="Wu L."/>
            <person name="Ma J."/>
        </authorList>
    </citation>
    <scope>NUCLEOTIDE SEQUENCE [LARGE SCALE GENOMIC DNA]</scope>
    <source>
        <strain evidence="10">NBRC 108725</strain>
    </source>
</reference>
<keyword evidence="2" id="KW-0813">Transport</keyword>
<evidence type="ECO:0000313" key="9">
    <source>
        <dbReference type="EMBL" id="BDZ45059.1"/>
    </source>
</evidence>
<evidence type="ECO:0000256" key="6">
    <source>
        <dbReference type="ARBA" id="ARBA00023136"/>
    </source>
</evidence>
<keyword evidence="4 7" id="KW-0812">Transmembrane</keyword>
<dbReference type="InterPro" id="IPR010290">
    <property type="entry name" value="TM_effector"/>
</dbReference>
<dbReference type="Proteomes" id="UP001321498">
    <property type="component" value="Chromosome"/>
</dbReference>
<keyword evidence="3" id="KW-1003">Cell membrane</keyword>
<evidence type="ECO:0000256" key="7">
    <source>
        <dbReference type="SAM" id="Phobius"/>
    </source>
</evidence>
<feature type="domain" description="Major facilitator superfamily (MFS) profile" evidence="8">
    <location>
        <begin position="1"/>
        <end position="399"/>
    </location>
</feature>
<evidence type="ECO:0000256" key="3">
    <source>
        <dbReference type="ARBA" id="ARBA00022475"/>
    </source>
</evidence>
<feature type="transmembrane region" description="Helical" evidence="7">
    <location>
        <begin position="285"/>
        <end position="305"/>
    </location>
</feature>
<dbReference type="PANTHER" id="PTHR23513:SF11">
    <property type="entry name" value="STAPHYLOFERRIN A TRANSPORTER"/>
    <property type="match status" value="1"/>
</dbReference>
<evidence type="ECO:0000256" key="5">
    <source>
        <dbReference type="ARBA" id="ARBA00022989"/>
    </source>
</evidence>
<keyword evidence="5 7" id="KW-1133">Transmembrane helix</keyword>
<dbReference type="Pfam" id="PF05977">
    <property type="entry name" value="MFS_3"/>
    <property type="match status" value="1"/>
</dbReference>
<dbReference type="Gene3D" id="1.20.1250.20">
    <property type="entry name" value="MFS general substrate transporter like domains"/>
    <property type="match status" value="1"/>
</dbReference>
<accession>A0ABM8GA28</accession>
<sequence>MSGTFRSLAVHNYRLWFAGATVSNVGTWMQGTAQDWIVFTELTDHDAAAVGVALALQFGPVFVLTPLSGLVADAVDRRRILLVTQIVQGVLSLALGVLTLAGILELWMVFVFAGLLGATAAFDGPARQSFVSELVPRSYIPNAIGLNGTSFTLARFFGPAIAGLLIAVASAGWVFVINFFTFTATIFALILMRRDDLHTEPRSGGPRPTMVSALKVVTQREDLVLVLTSAFLFTALGMNFPIFISTMAVVEFRVGADGFGILTSIVAIGSVTGALLSARREQPSVRVVGLGALAFGLSTAILALAPNVTVFAVLLVALGVTSLTILNGSNAYIQMNSPVEIRGRVMAVYMALIRGSAVFGAPLIGWVANAAGPRVAIAVGALGGFLPALLLILWWARRRDPRLTPSAERGA</sequence>
<feature type="transmembrane region" description="Helical" evidence="7">
    <location>
        <begin position="223"/>
        <end position="244"/>
    </location>
</feature>
<organism evidence="9 10">
    <name type="scientific">Naasia aerilata</name>
    <dbReference type="NCBI Taxonomy" id="1162966"/>
    <lineage>
        <taxon>Bacteria</taxon>
        <taxon>Bacillati</taxon>
        <taxon>Actinomycetota</taxon>
        <taxon>Actinomycetes</taxon>
        <taxon>Micrococcales</taxon>
        <taxon>Microbacteriaceae</taxon>
        <taxon>Naasia</taxon>
    </lineage>
</organism>
<dbReference type="InterPro" id="IPR036259">
    <property type="entry name" value="MFS_trans_sf"/>
</dbReference>
<evidence type="ECO:0000259" key="8">
    <source>
        <dbReference type="PROSITE" id="PS50850"/>
    </source>
</evidence>
<evidence type="ECO:0000256" key="1">
    <source>
        <dbReference type="ARBA" id="ARBA00004651"/>
    </source>
</evidence>
<gene>
    <name evidence="9" type="ORF">GCM10025866_09680</name>
</gene>
<comment type="subcellular location">
    <subcellularLocation>
        <location evidence="1">Cell membrane</location>
        <topology evidence="1">Multi-pass membrane protein</topology>
    </subcellularLocation>
</comment>
<evidence type="ECO:0000256" key="2">
    <source>
        <dbReference type="ARBA" id="ARBA00022448"/>
    </source>
</evidence>
<dbReference type="SUPFAM" id="SSF103473">
    <property type="entry name" value="MFS general substrate transporter"/>
    <property type="match status" value="1"/>
</dbReference>
<keyword evidence="6 7" id="KW-0472">Membrane</keyword>
<feature type="transmembrane region" description="Helical" evidence="7">
    <location>
        <begin position="374"/>
        <end position="396"/>
    </location>
</feature>
<dbReference type="InterPro" id="IPR020846">
    <property type="entry name" value="MFS_dom"/>
</dbReference>
<protein>
    <submittedName>
        <fullName evidence="9">MFS transporter</fullName>
    </submittedName>
</protein>
<dbReference type="PROSITE" id="PS50850">
    <property type="entry name" value="MFS"/>
    <property type="match status" value="1"/>
</dbReference>
<feature type="transmembrane region" description="Helical" evidence="7">
    <location>
        <begin position="259"/>
        <end position="278"/>
    </location>
</feature>
<feature type="transmembrane region" description="Helical" evidence="7">
    <location>
        <begin position="311"/>
        <end position="333"/>
    </location>
</feature>
<dbReference type="CDD" id="cd06173">
    <property type="entry name" value="MFS_MefA_like"/>
    <property type="match status" value="1"/>
</dbReference>
<proteinExistence type="predicted"/>
<keyword evidence="10" id="KW-1185">Reference proteome</keyword>
<dbReference type="EMBL" id="AP027731">
    <property type="protein sequence ID" value="BDZ45059.1"/>
    <property type="molecule type" value="Genomic_DNA"/>
</dbReference>
<name>A0ABM8GA28_9MICO</name>
<feature type="transmembrane region" description="Helical" evidence="7">
    <location>
        <begin position="345"/>
        <end position="368"/>
    </location>
</feature>
<dbReference type="PANTHER" id="PTHR23513">
    <property type="entry name" value="INTEGRAL MEMBRANE EFFLUX PROTEIN-RELATED"/>
    <property type="match status" value="1"/>
</dbReference>
<evidence type="ECO:0000256" key="4">
    <source>
        <dbReference type="ARBA" id="ARBA00022692"/>
    </source>
</evidence>